<keyword evidence="6" id="KW-1185">Reference proteome</keyword>
<feature type="region of interest" description="Disordered" evidence="3">
    <location>
        <begin position="215"/>
        <end position="239"/>
    </location>
</feature>
<dbReference type="InterPro" id="IPR001647">
    <property type="entry name" value="HTH_TetR"/>
</dbReference>
<evidence type="ECO:0000259" key="4">
    <source>
        <dbReference type="PROSITE" id="PS50977"/>
    </source>
</evidence>
<dbReference type="Proteomes" id="UP000323142">
    <property type="component" value="Unassembled WGS sequence"/>
</dbReference>
<feature type="DNA-binding region" description="H-T-H motif" evidence="2">
    <location>
        <begin position="30"/>
        <end position="49"/>
    </location>
</feature>
<feature type="domain" description="HTH tetR-type" evidence="4">
    <location>
        <begin position="7"/>
        <end position="67"/>
    </location>
</feature>
<comment type="caution">
    <text evidence="5">The sequence shown here is derived from an EMBL/GenBank/DDBJ whole genome shotgun (WGS) entry which is preliminary data.</text>
</comment>
<keyword evidence="1 2" id="KW-0238">DNA-binding</keyword>
<evidence type="ECO:0000313" key="6">
    <source>
        <dbReference type="Proteomes" id="UP000323142"/>
    </source>
</evidence>
<dbReference type="EMBL" id="VUOA01000003">
    <property type="protein sequence ID" value="KAA2244188.1"/>
    <property type="molecule type" value="Genomic_DNA"/>
</dbReference>
<dbReference type="RefSeq" id="WP_149815093.1">
    <property type="nucleotide sequence ID" value="NZ_VUOA01000003.1"/>
</dbReference>
<protein>
    <submittedName>
        <fullName evidence="5">TetR/AcrR family transcriptional regulator</fullName>
    </submittedName>
</protein>
<proteinExistence type="predicted"/>
<evidence type="ECO:0000313" key="5">
    <source>
        <dbReference type="EMBL" id="KAA2244188.1"/>
    </source>
</evidence>
<gene>
    <name evidence="5" type="ORF">F0L46_00615</name>
</gene>
<dbReference type="InterPro" id="IPR009057">
    <property type="entry name" value="Homeodomain-like_sf"/>
</dbReference>
<dbReference type="AlphaFoldDB" id="A0A5B2VZR6"/>
<evidence type="ECO:0000256" key="2">
    <source>
        <dbReference type="PROSITE-ProRule" id="PRU00335"/>
    </source>
</evidence>
<name>A0A5B2VZR6_9HYPH</name>
<sequence>MAEETKRATRDDVVETLMRLAADRPWDDIEITDIAEAAGISLAEFREWFPSKGAVLGAFSRKIDLEVLRQGGDDLAGEPARERLFDVFMRRIDALTPYKRALRRIMAGVRGEPLTLAALNGVALNSMRFMLAAANISTEGPLGTLKLQGAVIVFSNTMETWFEDDSEDLARTMARLDRELRRGERVLERAEDVRRFTAPLRAVGQAFFDGRNRMRRRARTRPAPHDMADEAPQGYDPSI</sequence>
<dbReference type="PROSITE" id="PS50977">
    <property type="entry name" value="HTH_TETR_2"/>
    <property type="match status" value="1"/>
</dbReference>
<evidence type="ECO:0000256" key="1">
    <source>
        <dbReference type="ARBA" id="ARBA00023125"/>
    </source>
</evidence>
<dbReference type="GO" id="GO:0003677">
    <property type="term" value="F:DNA binding"/>
    <property type="evidence" value="ECO:0007669"/>
    <property type="project" value="UniProtKB-UniRule"/>
</dbReference>
<dbReference type="OrthoDB" id="7828598at2"/>
<dbReference type="SUPFAM" id="SSF46689">
    <property type="entry name" value="Homeodomain-like"/>
    <property type="match status" value="1"/>
</dbReference>
<dbReference type="Gene3D" id="1.10.357.10">
    <property type="entry name" value="Tetracycline Repressor, domain 2"/>
    <property type="match status" value="1"/>
</dbReference>
<accession>A0A5B2VZR6</accession>
<reference evidence="5 6" key="2">
    <citation type="submission" date="2019-09" db="EMBL/GenBank/DDBJ databases">
        <authorList>
            <person name="Jin C."/>
        </authorList>
    </citation>
    <scope>NUCLEOTIDE SEQUENCE [LARGE SCALE GENOMIC DNA]</scope>
    <source>
        <strain evidence="5 6">BN140002</strain>
    </source>
</reference>
<evidence type="ECO:0000256" key="3">
    <source>
        <dbReference type="SAM" id="MobiDB-lite"/>
    </source>
</evidence>
<reference evidence="5 6" key="1">
    <citation type="submission" date="2019-09" db="EMBL/GenBank/DDBJ databases">
        <title>Salinarimonas rosea gen. nov., sp. nov., a new member of the a-2 subgroup of the Proteobacteria.</title>
        <authorList>
            <person name="Liu J."/>
        </authorList>
    </citation>
    <scope>NUCLEOTIDE SEQUENCE [LARGE SCALE GENOMIC DNA]</scope>
    <source>
        <strain evidence="5 6">BN140002</strain>
    </source>
</reference>
<organism evidence="5 6">
    <name type="scientific">Salinarimonas soli</name>
    <dbReference type="NCBI Taxonomy" id="1638099"/>
    <lineage>
        <taxon>Bacteria</taxon>
        <taxon>Pseudomonadati</taxon>
        <taxon>Pseudomonadota</taxon>
        <taxon>Alphaproteobacteria</taxon>
        <taxon>Hyphomicrobiales</taxon>
        <taxon>Salinarimonadaceae</taxon>
        <taxon>Salinarimonas</taxon>
    </lineage>
</organism>